<keyword evidence="4" id="KW-1003">Cell membrane</keyword>
<evidence type="ECO:0000259" key="16">
    <source>
        <dbReference type="PROSITE" id="PS50109"/>
    </source>
</evidence>
<evidence type="ECO:0000256" key="15">
    <source>
        <dbReference type="SAM" id="Phobius"/>
    </source>
</evidence>
<evidence type="ECO:0000259" key="18">
    <source>
        <dbReference type="PROSITE" id="PS50894"/>
    </source>
</evidence>
<keyword evidence="6 14" id="KW-0597">Phosphoprotein</keyword>
<dbReference type="STRING" id="570519.SAMN04488116_1561"/>
<feature type="domain" description="Histidine kinase" evidence="16">
    <location>
        <begin position="329"/>
        <end position="549"/>
    </location>
</feature>
<dbReference type="PANTHER" id="PTHR43047">
    <property type="entry name" value="TWO-COMPONENT HISTIDINE PROTEIN KINASE"/>
    <property type="match status" value="1"/>
</dbReference>
<feature type="domain" description="HPt" evidence="18">
    <location>
        <begin position="717"/>
        <end position="811"/>
    </location>
</feature>
<evidence type="ECO:0000256" key="10">
    <source>
        <dbReference type="ARBA" id="ARBA00022840"/>
    </source>
</evidence>
<dbReference type="PROSITE" id="PS50894">
    <property type="entry name" value="HPT"/>
    <property type="match status" value="1"/>
</dbReference>
<proteinExistence type="predicted"/>
<dbReference type="EC" id="2.7.13.3" evidence="3"/>
<dbReference type="SMART" id="SM00387">
    <property type="entry name" value="HATPase_c"/>
    <property type="match status" value="1"/>
</dbReference>
<dbReference type="SMART" id="SM00388">
    <property type="entry name" value="HisKA"/>
    <property type="match status" value="1"/>
</dbReference>
<dbReference type="InterPro" id="IPR001789">
    <property type="entry name" value="Sig_transdc_resp-reg_receiver"/>
</dbReference>
<comment type="subcellular location">
    <subcellularLocation>
        <location evidence="2">Cell inner membrane</location>
        <topology evidence="2">Multi-pass membrane protein</topology>
    </subcellularLocation>
</comment>
<dbReference type="SMART" id="SM00448">
    <property type="entry name" value="REC"/>
    <property type="match status" value="1"/>
</dbReference>
<dbReference type="GO" id="GO:0000155">
    <property type="term" value="F:phosphorelay sensor kinase activity"/>
    <property type="evidence" value="ECO:0007669"/>
    <property type="project" value="InterPro"/>
</dbReference>
<dbReference type="InterPro" id="IPR005467">
    <property type="entry name" value="His_kinase_dom"/>
</dbReference>
<feature type="modified residue" description="Phosphohistidine" evidence="13">
    <location>
        <position position="756"/>
    </location>
</feature>
<dbReference type="Gene3D" id="1.20.120.160">
    <property type="entry name" value="HPT domain"/>
    <property type="match status" value="1"/>
</dbReference>
<evidence type="ECO:0000256" key="7">
    <source>
        <dbReference type="ARBA" id="ARBA00022679"/>
    </source>
</evidence>
<feature type="domain" description="Response regulatory" evidence="17">
    <location>
        <begin position="570"/>
        <end position="685"/>
    </location>
</feature>
<keyword evidence="20" id="KW-1185">Reference proteome</keyword>
<keyword evidence="5" id="KW-0997">Cell inner membrane</keyword>
<evidence type="ECO:0000259" key="17">
    <source>
        <dbReference type="PROSITE" id="PS50110"/>
    </source>
</evidence>
<accession>A0A1M5KFZ5</accession>
<dbReference type="InterPro" id="IPR003661">
    <property type="entry name" value="HisK_dim/P_dom"/>
</dbReference>
<evidence type="ECO:0000256" key="6">
    <source>
        <dbReference type="ARBA" id="ARBA00022553"/>
    </source>
</evidence>
<dbReference type="InterPro" id="IPR004358">
    <property type="entry name" value="Sig_transdc_His_kin-like_C"/>
</dbReference>
<dbReference type="GO" id="GO:0009927">
    <property type="term" value="F:histidine phosphotransfer kinase activity"/>
    <property type="evidence" value="ECO:0007669"/>
    <property type="project" value="TreeGrafter"/>
</dbReference>
<dbReference type="InterPro" id="IPR036890">
    <property type="entry name" value="HATPase_C_sf"/>
</dbReference>
<dbReference type="Gene3D" id="3.40.50.2300">
    <property type="match status" value="1"/>
</dbReference>
<keyword evidence="8 15" id="KW-0812">Transmembrane</keyword>
<dbReference type="CDD" id="cd00082">
    <property type="entry name" value="HisKA"/>
    <property type="match status" value="1"/>
</dbReference>
<dbReference type="Gene3D" id="3.30.565.10">
    <property type="entry name" value="Histidine kinase-like ATPase, C-terminal domain"/>
    <property type="match status" value="1"/>
</dbReference>
<evidence type="ECO:0000256" key="3">
    <source>
        <dbReference type="ARBA" id="ARBA00012438"/>
    </source>
</evidence>
<dbReference type="SUPFAM" id="SSF47384">
    <property type="entry name" value="Homodimeric domain of signal transducing histidine kinase"/>
    <property type="match status" value="1"/>
</dbReference>
<evidence type="ECO:0000313" key="19">
    <source>
        <dbReference type="EMBL" id="SHG51678.1"/>
    </source>
</evidence>
<dbReference type="SUPFAM" id="SSF55874">
    <property type="entry name" value="ATPase domain of HSP90 chaperone/DNA topoisomerase II/histidine kinase"/>
    <property type="match status" value="1"/>
</dbReference>
<dbReference type="SUPFAM" id="SSF52172">
    <property type="entry name" value="CheY-like"/>
    <property type="match status" value="1"/>
</dbReference>
<dbReference type="GO" id="GO:0005886">
    <property type="term" value="C:plasma membrane"/>
    <property type="evidence" value="ECO:0007669"/>
    <property type="project" value="UniProtKB-SubCell"/>
</dbReference>
<dbReference type="EMBL" id="FQWL01000002">
    <property type="protein sequence ID" value="SHG51678.1"/>
    <property type="molecule type" value="Genomic_DNA"/>
</dbReference>
<dbReference type="InterPro" id="IPR011006">
    <property type="entry name" value="CheY-like_superfamily"/>
</dbReference>
<evidence type="ECO:0000256" key="9">
    <source>
        <dbReference type="ARBA" id="ARBA00022777"/>
    </source>
</evidence>
<dbReference type="PROSITE" id="PS50109">
    <property type="entry name" value="HIS_KIN"/>
    <property type="match status" value="1"/>
</dbReference>
<dbReference type="PROSITE" id="PS50110">
    <property type="entry name" value="RESPONSE_REGULATORY"/>
    <property type="match status" value="1"/>
</dbReference>
<protein>
    <recommendedName>
        <fullName evidence="3">histidine kinase</fullName>
        <ecNumber evidence="3">2.7.13.3</ecNumber>
    </recommendedName>
</protein>
<dbReference type="Pfam" id="PF00512">
    <property type="entry name" value="HisKA"/>
    <property type="match status" value="1"/>
</dbReference>
<dbReference type="Pfam" id="PF02518">
    <property type="entry name" value="HATPase_c"/>
    <property type="match status" value="1"/>
</dbReference>
<sequence length="815" mass="92513">MPLKSKNRFTLKLISGYVILGSLAVLAGIFIYSEFNAYLESQEKGIGDEELLQTNHLFTALYEAENLSKLALQNRKRSSFQSYAKKVDSIQANIETLKSYSLQHYQIQKLDSVQALLRQKVYTNAELRKLKEEENNNAPIDSLLKSFKQMEMDLGRITPEQLVPDFEELPKETQNSIKSYVEILNRNIPQKTSQKHKAQEVDSILKLSQSLLINAKTASSRIERSLIRKELQIYKNDLVLSQKLREIIGSLERDILQETQLERLEKTKMLKRSTQLAWIAGILALSTIIVFTVLTASDYWKGQLYRDRLEKEKKYSESLLRSREQLIATVSHDLRSPLQNIKGYTELLGSSLKSPRQQSYVKHLESASNYAEHLVNDLLEYTELEGGSISIENKPFRLDELLKRLTTDFSDLSISKSLPLILDVHESISQPIAGDLLRLRQILTNLLGNAFKFTEQGHIKLSAYPSLEKGKKMLNIQVMDTGIGIKKKALDFIFDEFAQAEDVRPKKQKGYGLGLTISKRLALLMGGNLSVSSEFGKGSIFTLGLPWIPVDFGLEKEVYSDAFAPNTKTSLVVIDDDESLLHLIHEICNIHNIKCHAFTSFEAFKSAPTHDFALLLTDIQMPITDGYTVAKTLKTKNGLGYTDQPIIAMTGQSKLEMDSKEAYFADVLFKPFSSHEFLNVISQYSHLNLKIPEHSEKIQPDSNSLFSTELICSFLDDNRALREVLKTFLMDTDKNLQALSKASAQMDFAMVRSIAHKMLPMFRQLTIKTMVPQLKRLELIAPENTPKKGLIREVEEVKKGFIPVKEGLQAYLLTL</sequence>
<dbReference type="Gene3D" id="1.10.287.130">
    <property type="match status" value="1"/>
</dbReference>
<keyword evidence="7" id="KW-0808">Transferase</keyword>
<dbReference type="Pfam" id="PF00072">
    <property type="entry name" value="Response_reg"/>
    <property type="match status" value="1"/>
</dbReference>
<evidence type="ECO:0000313" key="20">
    <source>
        <dbReference type="Proteomes" id="UP000184532"/>
    </source>
</evidence>
<dbReference type="InterPro" id="IPR003594">
    <property type="entry name" value="HATPase_dom"/>
</dbReference>
<dbReference type="Proteomes" id="UP000184532">
    <property type="component" value="Unassembled WGS sequence"/>
</dbReference>
<reference evidence="20" key="1">
    <citation type="submission" date="2016-11" db="EMBL/GenBank/DDBJ databases">
        <authorList>
            <person name="Varghese N."/>
            <person name="Submissions S."/>
        </authorList>
    </citation>
    <scope>NUCLEOTIDE SEQUENCE [LARGE SCALE GENOMIC DNA]</scope>
    <source>
        <strain evidence="20">DSM 22638</strain>
    </source>
</reference>
<feature type="modified residue" description="4-aspartylphosphate" evidence="14">
    <location>
        <position position="618"/>
    </location>
</feature>
<evidence type="ECO:0000256" key="14">
    <source>
        <dbReference type="PROSITE-ProRule" id="PRU00169"/>
    </source>
</evidence>
<evidence type="ECO:0000256" key="13">
    <source>
        <dbReference type="PROSITE-ProRule" id="PRU00110"/>
    </source>
</evidence>
<keyword evidence="9" id="KW-0418">Kinase</keyword>
<evidence type="ECO:0000256" key="1">
    <source>
        <dbReference type="ARBA" id="ARBA00000085"/>
    </source>
</evidence>
<dbReference type="OrthoDB" id="1046984at2"/>
<dbReference type="RefSeq" id="WP_073178042.1">
    <property type="nucleotide sequence ID" value="NZ_FQWL01000002.1"/>
</dbReference>
<keyword evidence="11 15" id="KW-1133">Transmembrane helix</keyword>
<evidence type="ECO:0000256" key="8">
    <source>
        <dbReference type="ARBA" id="ARBA00022692"/>
    </source>
</evidence>
<dbReference type="InterPro" id="IPR036641">
    <property type="entry name" value="HPT_dom_sf"/>
</dbReference>
<dbReference type="PANTHER" id="PTHR43047:SF72">
    <property type="entry name" value="OSMOSENSING HISTIDINE PROTEIN KINASE SLN1"/>
    <property type="match status" value="1"/>
</dbReference>
<feature type="transmembrane region" description="Helical" evidence="15">
    <location>
        <begin position="276"/>
        <end position="300"/>
    </location>
</feature>
<keyword evidence="10" id="KW-0547">Nucleotide-binding</keyword>
<evidence type="ECO:0000256" key="11">
    <source>
        <dbReference type="ARBA" id="ARBA00022989"/>
    </source>
</evidence>
<dbReference type="PRINTS" id="PR00344">
    <property type="entry name" value="BCTRLSENSOR"/>
</dbReference>
<dbReference type="CDD" id="cd16922">
    <property type="entry name" value="HATPase_EvgS-ArcB-TorS-like"/>
    <property type="match status" value="1"/>
</dbReference>
<dbReference type="SUPFAM" id="SSF47226">
    <property type="entry name" value="Histidine-containing phosphotransfer domain, HPT domain"/>
    <property type="match status" value="1"/>
</dbReference>
<dbReference type="InterPro" id="IPR036097">
    <property type="entry name" value="HisK_dim/P_sf"/>
</dbReference>
<evidence type="ECO:0000256" key="5">
    <source>
        <dbReference type="ARBA" id="ARBA00022519"/>
    </source>
</evidence>
<dbReference type="InterPro" id="IPR008207">
    <property type="entry name" value="Sig_transdc_His_kin_Hpt_dom"/>
</dbReference>
<keyword evidence="12 15" id="KW-0472">Membrane</keyword>
<comment type="catalytic activity">
    <reaction evidence="1">
        <text>ATP + protein L-histidine = ADP + protein N-phospho-L-histidine.</text>
        <dbReference type="EC" id="2.7.13.3"/>
    </reaction>
</comment>
<dbReference type="AlphaFoldDB" id="A0A1M5KFZ5"/>
<keyword evidence="10" id="KW-0067">ATP-binding</keyword>
<dbReference type="FunFam" id="3.30.565.10:FF:000010">
    <property type="entry name" value="Sensor histidine kinase RcsC"/>
    <property type="match status" value="1"/>
</dbReference>
<organism evidence="19 20">
    <name type="scientific">Flagellimonas flava</name>
    <dbReference type="NCBI Taxonomy" id="570519"/>
    <lineage>
        <taxon>Bacteria</taxon>
        <taxon>Pseudomonadati</taxon>
        <taxon>Bacteroidota</taxon>
        <taxon>Flavobacteriia</taxon>
        <taxon>Flavobacteriales</taxon>
        <taxon>Flavobacteriaceae</taxon>
        <taxon>Flagellimonas</taxon>
    </lineage>
</organism>
<evidence type="ECO:0000256" key="4">
    <source>
        <dbReference type="ARBA" id="ARBA00022475"/>
    </source>
</evidence>
<feature type="transmembrane region" description="Helical" evidence="15">
    <location>
        <begin position="14"/>
        <end position="32"/>
    </location>
</feature>
<name>A0A1M5KFZ5_9FLAO</name>
<evidence type="ECO:0000256" key="12">
    <source>
        <dbReference type="ARBA" id="ARBA00023136"/>
    </source>
</evidence>
<evidence type="ECO:0000256" key="2">
    <source>
        <dbReference type="ARBA" id="ARBA00004429"/>
    </source>
</evidence>
<gene>
    <name evidence="19" type="ORF">SAMN04488116_1561</name>
</gene>